<evidence type="ECO:0000313" key="3">
    <source>
        <dbReference type="Proteomes" id="UP001283361"/>
    </source>
</evidence>
<keyword evidence="3" id="KW-1185">Reference proteome</keyword>
<organism evidence="2 3">
    <name type="scientific">Elysia crispata</name>
    <name type="common">lettuce slug</name>
    <dbReference type="NCBI Taxonomy" id="231223"/>
    <lineage>
        <taxon>Eukaryota</taxon>
        <taxon>Metazoa</taxon>
        <taxon>Spiralia</taxon>
        <taxon>Lophotrochozoa</taxon>
        <taxon>Mollusca</taxon>
        <taxon>Gastropoda</taxon>
        <taxon>Heterobranchia</taxon>
        <taxon>Euthyneura</taxon>
        <taxon>Panpulmonata</taxon>
        <taxon>Sacoglossa</taxon>
        <taxon>Placobranchoidea</taxon>
        <taxon>Plakobranchidae</taxon>
        <taxon>Elysia</taxon>
    </lineage>
</organism>
<protein>
    <submittedName>
        <fullName evidence="2">Uncharacterized protein</fullName>
    </submittedName>
</protein>
<accession>A0AAE0Y0M9</accession>
<dbReference type="AlphaFoldDB" id="A0AAE0Y0M9"/>
<dbReference type="Proteomes" id="UP001283361">
    <property type="component" value="Unassembled WGS sequence"/>
</dbReference>
<dbReference type="EMBL" id="JAWDGP010007172">
    <property type="protein sequence ID" value="KAK3728772.1"/>
    <property type="molecule type" value="Genomic_DNA"/>
</dbReference>
<evidence type="ECO:0000256" key="1">
    <source>
        <dbReference type="SAM" id="MobiDB-lite"/>
    </source>
</evidence>
<proteinExistence type="predicted"/>
<sequence>MTSQIPLLSRSYLIVEDFSLFKIVQYGLANTLPAHHLPRHCYKEVNADQSCSPNRQTLYQLTTPIVTDRKKSMLIKAVLQTGIRSTRHTLYQLTTPIDTDGKKSMLIKAVVQTGKRSTASPPPSTLTERSQCCLKLLSKQQTRKHSTSSPPPPTLTERSQCC</sequence>
<reference evidence="2" key="1">
    <citation type="journal article" date="2023" name="G3 (Bethesda)">
        <title>A reference genome for the long-term kleptoplast-retaining sea slug Elysia crispata morphotype clarki.</title>
        <authorList>
            <person name="Eastman K.E."/>
            <person name="Pendleton A.L."/>
            <person name="Shaikh M.A."/>
            <person name="Suttiyut T."/>
            <person name="Ogas R."/>
            <person name="Tomko P."/>
            <person name="Gavelis G."/>
            <person name="Widhalm J.R."/>
            <person name="Wisecaver J.H."/>
        </authorList>
    </citation>
    <scope>NUCLEOTIDE SEQUENCE</scope>
    <source>
        <strain evidence="2">ECLA1</strain>
    </source>
</reference>
<comment type="caution">
    <text evidence="2">The sequence shown here is derived from an EMBL/GenBank/DDBJ whole genome shotgun (WGS) entry which is preliminary data.</text>
</comment>
<name>A0AAE0Y0M9_9GAST</name>
<feature type="region of interest" description="Disordered" evidence="1">
    <location>
        <begin position="138"/>
        <end position="162"/>
    </location>
</feature>
<evidence type="ECO:0000313" key="2">
    <source>
        <dbReference type="EMBL" id="KAK3728772.1"/>
    </source>
</evidence>
<gene>
    <name evidence="2" type="ORF">RRG08_013498</name>
</gene>